<evidence type="ECO:0000259" key="6">
    <source>
        <dbReference type="PROSITE" id="PS50812"/>
    </source>
</evidence>
<gene>
    <name evidence="7" type="ORF">PHAECO_LOCUS1312</name>
</gene>
<dbReference type="InterPro" id="IPR035441">
    <property type="entry name" value="TFIIS/LEDGF_dom_sf"/>
</dbReference>
<dbReference type="PROSITE" id="PS50812">
    <property type="entry name" value="PWWP"/>
    <property type="match status" value="1"/>
</dbReference>
<dbReference type="Pfam" id="PF00855">
    <property type="entry name" value="PWWP"/>
    <property type="match status" value="1"/>
</dbReference>
<feature type="compositionally biased region" description="Low complexity" evidence="5">
    <location>
        <begin position="94"/>
        <end position="117"/>
    </location>
</feature>
<dbReference type="GO" id="GO:0005634">
    <property type="term" value="C:nucleus"/>
    <property type="evidence" value="ECO:0007669"/>
    <property type="project" value="UniProtKB-SubCell"/>
</dbReference>
<keyword evidence="8" id="KW-1185">Reference proteome</keyword>
<feature type="compositionally biased region" description="Basic and acidic residues" evidence="5">
    <location>
        <begin position="146"/>
        <end position="163"/>
    </location>
</feature>
<feature type="compositionally biased region" description="Acidic residues" evidence="5">
    <location>
        <begin position="82"/>
        <end position="91"/>
    </location>
</feature>
<dbReference type="PANTHER" id="PTHR12550:SF70">
    <property type="entry name" value="JIL-1 ANCHORING AND STABILIZING PROTEIN, ISOFORM A"/>
    <property type="match status" value="1"/>
</dbReference>
<evidence type="ECO:0000256" key="3">
    <source>
        <dbReference type="ARBA" id="ARBA00023054"/>
    </source>
</evidence>
<evidence type="ECO:0000313" key="8">
    <source>
        <dbReference type="Proteomes" id="UP001153737"/>
    </source>
</evidence>
<dbReference type="SUPFAM" id="SSF140576">
    <property type="entry name" value="HIV integrase-binding domain"/>
    <property type="match status" value="1"/>
</dbReference>
<dbReference type="AlphaFoldDB" id="A0A9P0DC61"/>
<proteinExistence type="inferred from homology"/>
<feature type="region of interest" description="Disordered" evidence="5">
    <location>
        <begin position="512"/>
        <end position="541"/>
    </location>
</feature>
<dbReference type="Gene3D" id="2.30.30.140">
    <property type="match status" value="1"/>
</dbReference>
<protein>
    <recommendedName>
        <fullName evidence="6">PWWP domain-containing protein</fullName>
    </recommendedName>
</protein>
<dbReference type="Gene3D" id="1.20.930.10">
    <property type="entry name" value="Conserved domain common to transcription factors TFIIS, elongin A, CRSP70"/>
    <property type="match status" value="1"/>
</dbReference>
<feature type="compositionally biased region" description="Basic and acidic residues" evidence="5">
    <location>
        <begin position="118"/>
        <end position="130"/>
    </location>
</feature>
<comment type="subcellular location">
    <subcellularLocation>
        <location evidence="1">Nucleus</location>
    </subcellularLocation>
</comment>
<reference evidence="7" key="2">
    <citation type="submission" date="2022-10" db="EMBL/GenBank/DDBJ databases">
        <authorList>
            <consortium name="ENA_rothamsted_submissions"/>
            <consortium name="culmorum"/>
            <person name="King R."/>
        </authorList>
    </citation>
    <scope>NUCLEOTIDE SEQUENCE</scope>
</reference>
<reference evidence="7" key="1">
    <citation type="submission" date="2022-01" db="EMBL/GenBank/DDBJ databases">
        <authorList>
            <person name="King R."/>
        </authorList>
    </citation>
    <scope>NUCLEOTIDE SEQUENCE</scope>
</reference>
<dbReference type="EMBL" id="OU896707">
    <property type="protein sequence ID" value="CAH1116548.1"/>
    <property type="molecule type" value="Genomic_DNA"/>
</dbReference>
<organism evidence="7 8">
    <name type="scientific">Phaedon cochleariae</name>
    <name type="common">Mustard beetle</name>
    <dbReference type="NCBI Taxonomy" id="80249"/>
    <lineage>
        <taxon>Eukaryota</taxon>
        <taxon>Metazoa</taxon>
        <taxon>Ecdysozoa</taxon>
        <taxon>Arthropoda</taxon>
        <taxon>Hexapoda</taxon>
        <taxon>Insecta</taxon>
        <taxon>Pterygota</taxon>
        <taxon>Neoptera</taxon>
        <taxon>Endopterygota</taxon>
        <taxon>Coleoptera</taxon>
        <taxon>Polyphaga</taxon>
        <taxon>Cucujiformia</taxon>
        <taxon>Chrysomeloidea</taxon>
        <taxon>Chrysomelidae</taxon>
        <taxon>Chrysomelinae</taxon>
        <taxon>Chrysomelini</taxon>
        <taxon>Phaedon</taxon>
    </lineage>
</organism>
<keyword evidence="3" id="KW-0175">Coiled coil</keyword>
<dbReference type="SMART" id="SM00293">
    <property type="entry name" value="PWWP"/>
    <property type="match status" value="1"/>
</dbReference>
<dbReference type="SUPFAM" id="SSF63748">
    <property type="entry name" value="Tudor/PWWP/MBT"/>
    <property type="match status" value="1"/>
</dbReference>
<evidence type="ECO:0000256" key="4">
    <source>
        <dbReference type="ARBA" id="ARBA00023242"/>
    </source>
</evidence>
<dbReference type="InterPro" id="IPR021567">
    <property type="entry name" value="LEDGF_IBD"/>
</dbReference>
<feature type="domain" description="PWWP" evidence="6">
    <location>
        <begin position="8"/>
        <end position="58"/>
    </location>
</feature>
<comment type="similarity">
    <text evidence="2">Belongs to the HDGF family.</text>
</comment>
<dbReference type="Pfam" id="PF11467">
    <property type="entry name" value="LEDGF"/>
    <property type="match status" value="1"/>
</dbReference>
<evidence type="ECO:0000256" key="5">
    <source>
        <dbReference type="SAM" id="MobiDB-lite"/>
    </source>
</evidence>
<accession>A0A9P0DC61</accession>
<dbReference type="InterPro" id="IPR000313">
    <property type="entry name" value="PWWP_dom"/>
</dbReference>
<evidence type="ECO:0000256" key="1">
    <source>
        <dbReference type="ARBA" id="ARBA00004123"/>
    </source>
</evidence>
<feature type="compositionally biased region" description="Basic and acidic residues" evidence="5">
    <location>
        <begin position="200"/>
        <end position="218"/>
    </location>
</feature>
<dbReference type="InterPro" id="IPR036218">
    <property type="entry name" value="HIVI-bd_sf"/>
</dbReference>
<feature type="region of interest" description="Disordered" evidence="5">
    <location>
        <begin position="82"/>
        <end position="223"/>
    </location>
</feature>
<keyword evidence="4" id="KW-0539">Nucleus</keyword>
<dbReference type="Proteomes" id="UP001153737">
    <property type="component" value="Chromosome 1"/>
</dbReference>
<dbReference type="CDD" id="cd05834">
    <property type="entry name" value="PWWP_HRP"/>
    <property type="match status" value="1"/>
</dbReference>
<sequence>MKKPSFKVGDKVFAKVKGYPPWPAKIIAENGKKYNVEFYGTGETGVIKIEDLFYFKKNKQKFQRPLKRKDYLDAFDQIEEAIAEDGGDGDETPNVNDSTSDMSSVSLNSSTVSLNTSVKEKKGVKRERTASTKSEATPVKKSSRLTRSEEAKSEDVVTEEKEPSVTPAKKSPKSRVKKDKEIKVDESSNVETNESVPEELDQKPDNGNEENEPVKQETGKNVLENSAPVDVKIEIVSDQHLKYNISYGKHVKEMKSIYKERSVEPREDYIRQVLPVQLPSGIMGGIKLHADWPLKFDNEYDRAVYDESVAQNALEAKVKILSGDTSLTSDAEKFVSDIGLSAEEIKQQSLAKDVKLRTARVARLKQEAELVSLDGKIKNCLGLDKADPKEAIGYLEEMNAIDFDDVMLKKHLHIVEMVRRLRKYVGNTKEWKMTDDSLTEFSSQAEKVRSKAEDVYAKFKKVVKLPENSTSFFEGFTELVSQFRATCKEMDMSETEIFVLCAEPRSRQAFMDRLDEKETQEISTEEEAPINGAEELPAGRS</sequence>
<dbReference type="OrthoDB" id="62853at2759"/>
<evidence type="ECO:0000256" key="2">
    <source>
        <dbReference type="ARBA" id="ARBA00005309"/>
    </source>
</evidence>
<evidence type="ECO:0000313" key="7">
    <source>
        <dbReference type="EMBL" id="CAH1116548.1"/>
    </source>
</evidence>
<dbReference type="PANTHER" id="PTHR12550">
    <property type="entry name" value="HEPATOMA-DERIVED GROWTH FACTOR-RELATED"/>
    <property type="match status" value="1"/>
</dbReference>
<name>A0A9P0DC61_PHACE</name>